<dbReference type="PROSITE" id="PS50088">
    <property type="entry name" value="ANK_REPEAT"/>
    <property type="match status" value="1"/>
</dbReference>
<evidence type="ECO:0000313" key="5">
    <source>
        <dbReference type="Proteomes" id="UP001054252"/>
    </source>
</evidence>
<accession>A0AAV5IBF9</accession>
<keyword evidence="2" id="KW-0472">Membrane</keyword>
<reference evidence="4 5" key="1">
    <citation type="journal article" date="2021" name="Commun. Biol.">
        <title>The genome of Shorea leprosula (Dipterocarpaceae) highlights the ecological relevance of drought in aseasonal tropical rainforests.</title>
        <authorList>
            <person name="Ng K.K.S."/>
            <person name="Kobayashi M.J."/>
            <person name="Fawcett J.A."/>
            <person name="Hatakeyama M."/>
            <person name="Paape T."/>
            <person name="Ng C.H."/>
            <person name="Ang C.C."/>
            <person name="Tnah L.H."/>
            <person name="Lee C.T."/>
            <person name="Nishiyama T."/>
            <person name="Sese J."/>
            <person name="O'Brien M.J."/>
            <person name="Copetti D."/>
            <person name="Mohd Noor M.I."/>
            <person name="Ong R.C."/>
            <person name="Putra M."/>
            <person name="Sireger I.Z."/>
            <person name="Indrioko S."/>
            <person name="Kosugi Y."/>
            <person name="Izuno A."/>
            <person name="Isagi Y."/>
            <person name="Lee S.L."/>
            <person name="Shimizu K.K."/>
        </authorList>
    </citation>
    <scope>NUCLEOTIDE SEQUENCE [LARGE SCALE GENOMIC DNA]</scope>
    <source>
        <strain evidence="4">214</strain>
    </source>
</reference>
<feature type="transmembrane region" description="Helical" evidence="2">
    <location>
        <begin position="776"/>
        <end position="802"/>
    </location>
</feature>
<feature type="transmembrane region" description="Helical" evidence="2">
    <location>
        <begin position="849"/>
        <end position="875"/>
    </location>
</feature>
<organism evidence="4 5">
    <name type="scientific">Rubroshorea leprosula</name>
    <dbReference type="NCBI Taxonomy" id="152421"/>
    <lineage>
        <taxon>Eukaryota</taxon>
        <taxon>Viridiplantae</taxon>
        <taxon>Streptophyta</taxon>
        <taxon>Embryophyta</taxon>
        <taxon>Tracheophyta</taxon>
        <taxon>Spermatophyta</taxon>
        <taxon>Magnoliopsida</taxon>
        <taxon>eudicotyledons</taxon>
        <taxon>Gunneridae</taxon>
        <taxon>Pentapetalae</taxon>
        <taxon>rosids</taxon>
        <taxon>malvids</taxon>
        <taxon>Malvales</taxon>
        <taxon>Dipterocarpaceae</taxon>
        <taxon>Rubroshorea</taxon>
    </lineage>
</organism>
<dbReference type="InterPro" id="IPR026961">
    <property type="entry name" value="PGG_dom"/>
</dbReference>
<feature type="domain" description="PGG" evidence="3">
    <location>
        <begin position="731"/>
        <end position="843"/>
    </location>
</feature>
<dbReference type="Gene3D" id="1.25.40.20">
    <property type="entry name" value="Ankyrin repeat-containing domain"/>
    <property type="match status" value="2"/>
</dbReference>
<dbReference type="SMART" id="SM00248">
    <property type="entry name" value="ANK"/>
    <property type="match status" value="8"/>
</dbReference>
<evidence type="ECO:0000256" key="1">
    <source>
        <dbReference type="PROSITE-ProRule" id="PRU00023"/>
    </source>
</evidence>
<dbReference type="EMBL" id="BPVZ01000010">
    <property type="protein sequence ID" value="GKU96372.1"/>
    <property type="molecule type" value="Genomic_DNA"/>
</dbReference>
<evidence type="ECO:0000259" key="3">
    <source>
        <dbReference type="Pfam" id="PF13962"/>
    </source>
</evidence>
<dbReference type="Proteomes" id="UP001054252">
    <property type="component" value="Unassembled WGS sequence"/>
</dbReference>
<feature type="transmembrane region" description="Helical" evidence="2">
    <location>
        <begin position="823"/>
        <end position="843"/>
    </location>
</feature>
<proteinExistence type="predicted"/>
<keyword evidence="2" id="KW-1133">Transmembrane helix</keyword>
<feature type="transmembrane region" description="Helical" evidence="2">
    <location>
        <begin position="737"/>
        <end position="756"/>
    </location>
</feature>
<dbReference type="Pfam" id="PF12796">
    <property type="entry name" value="Ank_2"/>
    <property type="match status" value="2"/>
</dbReference>
<evidence type="ECO:0000313" key="4">
    <source>
        <dbReference type="EMBL" id="GKU96372.1"/>
    </source>
</evidence>
<gene>
    <name evidence="4" type="ORF">SLEP1_g9613</name>
</gene>
<dbReference type="InterPro" id="IPR036770">
    <property type="entry name" value="Ankyrin_rpt-contain_sf"/>
</dbReference>
<dbReference type="PROSITE" id="PS50297">
    <property type="entry name" value="ANK_REP_REGION"/>
    <property type="match status" value="1"/>
</dbReference>
<protein>
    <recommendedName>
        <fullName evidence="3">PGG domain-containing protein</fullName>
    </recommendedName>
</protein>
<dbReference type="SUPFAM" id="SSF48403">
    <property type="entry name" value="Ankyrin repeat"/>
    <property type="match status" value="1"/>
</dbReference>
<dbReference type="PANTHER" id="PTHR24177:SF329">
    <property type="entry name" value="ANKYRIN REPEAT PROTEIN"/>
    <property type="match status" value="1"/>
</dbReference>
<dbReference type="AlphaFoldDB" id="A0AAV5IBF9"/>
<keyword evidence="2" id="KW-0812">Transmembrane</keyword>
<keyword evidence="5" id="KW-1185">Reference proteome</keyword>
<dbReference type="Pfam" id="PF13962">
    <property type="entry name" value="PGG"/>
    <property type="match status" value="1"/>
</dbReference>
<name>A0AAV5IBF9_9ROSI</name>
<dbReference type="InterPro" id="IPR002110">
    <property type="entry name" value="Ankyrin_rpt"/>
</dbReference>
<sequence>MKSYLSSEGLWDIVSGEELPVLGSSGERTRKNDAALHAIKISCGTEAFSAINTTSSAKDAWEILTKSFSVYRFEDKERAPTFQDSELLTRHYTVLLINAIRKGDSDGVKDILNSGARFGERLSKNGYTALHAAISTGQQGIVDSLIEEMSPEQLEIRDKKKRTALALAAYHGKTETARKLIGKNHRLLLMKDGEGNIPLLAACQGGHVEMTCFLWDELMKDYVQANYNLKNDLMNDAAFLLQASIKSKMFGIRVSSENSKRGLLMRDGSEELDVEVQDISLVVQDSKEELERQALETPFHKMTSLILLLNCGTLSKNGYTALHAAISTGQQGIVHSLIKEMSPEQLEIRDKKKRTALALAAYHGKTETARKLIGKNHRLLRMKDGEGNIPLLAACQGGHVEMTCFLWDELMKDYVQANDEEKNDLMNDAAFFLQASIKSKKFDVAMKVLQSFPKVLQSFSKVGFENKESPFLSLSEMPSAFFSGTRLVFWQRWIYKCLRVSSGNSKRGILMRDDSKELDLEVQDSKEELERQALETPFHKMTSLILLLNCGKHIYKQKLNHTYASEILRTLCSHLLHLKHGEIVQSGAVQAMFNAIKNGIYEFVTELIKTNPDIIWMLEEGTLRDILMCAIAYRQEKIANFIYEQVKWRDATIKLDKDRNNLLHIAGMQAPDIQLSRISDPGLQMQRELQWFKKVESIVPEYYKECKNDFGKTPGEVFSEEHKDLQRKAEDWMKQTAGSFTIVGALIITMMFAAAFTVPGGSNKDTGFPIFSHDTLFIMFVISDAVSLSTASTSVLVFLGVLTSRYSEKDFLVSLPRRMMIGLYTLFISIAVMMIAFAAGVAIMLEGQLWIILVMSMLTCIPVFCFAFLQFPLLVKIFNSTYRWKVFEKKRD</sequence>
<dbReference type="PANTHER" id="PTHR24177">
    <property type="entry name" value="CASKIN"/>
    <property type="match status" value="1"/>
</dbReference>
<dbReference type="GO" id="GO:0016020">
    <property type="term" value="C:membrane"/>
    <property type="evidence" value="ECO:0007669"/>
    <property type="project" value="TreeGrafter"/>
</dbReference>
<evidence type="ECO:0000256" key="2">
    <source>
        <dbReference type="SAM" id="Phobius"/>
    </source>
</evidence>
<feature type="repeat" description="ANK" evidence="1">
    <location>
        <begin position="125"/>
        <end position="147"/>
    </location>
</feature>
<keyword evidence="1" id="KW-0040">ANK repeat</keyword>
<comment type="caution">
    <text evidence="4">The sequence shown here is derived from an EMBL/GenBank/DDBJ whole genome shotgun (WGS) entry which is preliminary data.</text>
</comment>